<proteinExistence type="predicted"/>
<feature type="domain" description="Sialidase" evidence="1">
    <location>
        <begin position="119"/>
        <end position="386"/>
    </location>
</feature>
<dbReference type="RefSeq" id="WP_237381977.1">
    <property type="nucleotide sequence ID" value="NZ_CP071793.1"/>
</dbReference>
<organism evidence="2 3">
    <name type="scientific">Sulfidibacter corallicola</name>
    <dbReference type="NCBI Taxonomy" id="2818388"/>
    <lineage>
        <taxon>Bacteria</taxon>
        <taxon>Pseudomonadati</taxon>
        <taxon>Acidobacteriota</taxon>
        <taxon>Holophagae</taxon>
        <taxon>Acanthopleuribacterales</taxon>
        <taxon>Acanthopleuribacteraceae</taxon>
        <taxon>Sulfidibacter</taxon>
    </lineage>
</organism>
<keyword evidence="3" id="KW-1185">Reference proteome</keyword>
<dbReference type="Proteomes" id="UP000663929">
    <property type="component" value="Chromosome"/>
</dbReference>
<name>A0A8A4TPG2_SULCO</name>
<gene>
    <name evidence="2" type="ORF">J3U87_05255</name>
</gene>
<evidence type="ECO:0000313" key="2">
    <source>
        <dbReference type="EMBL" id="QTD51859.1"/>
    </source>
</evidence>
<dbReference type="KEGG" id="scor:J3U87_05255"/>
<dbReference type="Pfam" id="PF13088">
    <property type="entry name" value="BNR_2"/>
    <property type="match status" value="1"/>
</dbReference>
<dbReference type="AlphaFoldDB" id="A0A8A4TPG2"/>
<sequence>MVRMLIGGCFCVLTVFAQQGTSPYWTQETLVPNLGGSSSGGVGTNMGVTSDGTIYSFFFILLGLNFDLYLSKSEDEGATWSEPVFFEPATDGAVSPVVVVDRNDRIHVAWLQRIPTDTVRHAYSDDGAETWSKPQVVSAAVRHQFNSPIITVDRQNRVHIMWHDGHPEEEGMPAEAWYNRSPDNGITFDNPTMLSLDDNLNSAFPRADFTGTDGDDLIIVWRDNRPQVHWDTYGVISNDGGANWTEVLVAGGNGDQWDPMSLVTRDGDFHVSWMQAQFGDPFVVDIWWIKSTDTGQNWTEGQILSEGERSRFSFYVYNRPKDLIWLFWKDERDFNTDNGNPEADLAGKYSEDGGDSWSSLRFVTDKGDFDVRFPAFVIDQEGTVHCTYSYSENDNQDPFAIYYTRREDCEDLDVADPTGITMADLTTLAGMWSDRESDLFMLVRTASCL</sequence>
<dbReference type="InterPro" id="IPR036278">
    <property type="entry name" value="Sialidase_sf"/>
</dbReference>
<dbReference type="CDD" id="cd15482">
    <property type="entry name" value="Sialidase_non-viral"/>
    <property type="match status" value="1"/>
</dbReference>
<reference evidence="2" key="1">
    <citation type="submission" date="2021-03" db="EMBL/GenBank/DDBJ databases">
        <title>Acanthopleuribacteraceae sp. M133.</title>
        <authorList>
            <person name="Wang G."/>
        </authorList>
    </citation>
    <scope>NUCLEOTIDE SEQUENCE</scope>
    <source>
        <strain evidence="2">M133</strain>
    </source>
</reference>
<dbReference type="Gene3D" id="2.120.10.10">
    <property type="match status" value="2"/>
</dbReference>
<accession>A0A8A4TPG2</accession>
<dbReference type="SUPFAM" id="SSF50939">
    <property type="entry name" value="Sialidases"/>
    <property type="match status" value="2"/>
</dbReference>
<protein>
    <submittedName>
        <fullName evidence="2">Exo-alpha-sialidase</fullName>
    </submittedName>
</protein>
<dbReference type="InterPro" id="IPR011040">
    <property type="entry name" value="Sialidase"/>
</dbReference>
<evidence type="ECO:0000313" key="3">
    <source>
        <dbReference type="Proteomes" id="UP000663929"/>
    </source>
</evidence>
<evidence type="ECO:0000259" key="1">
    <source>
        <dbReference type="Pfam" id="PF13088"/>
    </source>
</evidence>
<dbReference type="EMBL" id="CP071793">
    <property type="protein sequence ID" value="QTD51859.1"/>
    <property type="molecule type" value="Genomic_DNA"/>
</dbReference>